<evidence type="ECO:0000256" key="8">
    <source>
        <dbReference type="ARBA" id="ARBA00023163"/>
    </source>
</evidence>
<protein>
    <recommendedName>
        <fullName evidence="12">C2H2-type domain-containing protein</fullName>
    </recommendedName>
</protein>
<dbReference type="PROSITE" id="PS00028">
    <property type="entry name" value="ZINC_FINGER_C2H2_1"/>
    <property type="match status" value="11"/>
</dbReference>
<feature type="region of interest" description="Disordered" evidence="11">
    <location>
        <begin position="410"/>
        <end position="451"/>
    </location>
</feature>
<dbReference type="Proteomes" id="UP001497623">
    <property type="component" value="Unassembled WGS sequence"/>
</dbReference>
<accession>A0AAV2RWF9</accession>
<evidence type="ECO:0000256" key="4">
    <source>
        <dbReference type="ARBA" id="ARBA00022737"/>
    </source>
</evidence>
<evidence type="ECO:0000256" key="2">
    <source>
        <dbReference type="ARBA" id="ARBA00006991"/>
    </source>
</evidence>
<dbReference type="AlphaFoldDB" id="A0AAV2RWF9"/>
<dbReference type="FunFam" id="3.30.160.60:FF:000624">
    <property type="entry name" value="zinc finger protein 697"/>
    <property type="match status" value="1"/>
</dbReference>
<evidence type="ECO:0000256" key="11">
    <source>
        <dbReference type="SAM" id="MobiDB-lite"/>
    </source>
</evidence>
<keyword evidence="8" id="KW-0804">Transcription</keyword>
<comment type="similarity">
    <text evidence="2">Belongs to the krueppel C2H2-type zinc-finger protein family.</text>
</comment>
<feature type="domain" description="C2H2-type" evidence="12">
    <location>
        <begin position="234"/>
        <end position="261"/>
    </location>
</feature>
<evidence type="ECO:0000256" key="9">
    <source>
        <dbReference type="ARBA" id="ARBA00023242"/>
    </source>
</evidence>
<dbReference type="InterPro" id="IPR013087">
    <property type="entry name" value="Znf_C2H2_type"/>
</dbReference>
<evidence type="ECO:0000256" key="7">
    <source>
        <dbReference type="ARBA" id="ARBA00023015"/>
    </source>
</evidence>
<comment type="caution">
    <text evidence="13">The sequence shown here is derived from an EMBL/GenBank/DDBJ whole genome shotgun (WGS) entry which is preliminary data.</text>
</comment>
<reference evidence="13 14" key="1">
    <citation type="submission" date="2024-05" db="EMBL/GenBank/DDBJ databases">
        <authorList>
            <person name="Wallberg A."/>
        </authorList>
    </citation>
    <scope>NUCLEOTIDE SEQUENCE [LARGE SCALE GENOMIC DNA]</scope>
</reference>
<feature type="domain" description="C2H2-type" evidence="12">
    <location>
        <begin position="262"/>
        <end position="289"/>
    </location>
</feature>
<feature type="domain" description="C2H2-type" evidence="12">
    <location>
        <begin position="158"/>
        <end position="185"/>
    </location>
</feature>
<dbReference type="PANTHER" id="PTHR24394">
    <property type="entry name" value="ZINC FINGER PROTEIN"/>
    <property type="match status" value="1"/>
</dbReference>
<feature type="domain" description="C2H2-type" evidence="12">
    <location>
        <begin position="626"/>
        <end position="653"/>
    </location>
</feature>
<feature type="domain" description="C2H2-type" evidence="12">
    <location>
        <begin position="56"/>
        <end position="83"/>
    </location>
</feature>
<gene>
    <name evidence="13" type="ORF">MNOR_LOCUS28504</name>
</gene>
<dbReference type="EMBL" id="CAXKWB010031557">
    <property type="protein sequence ID" value="CAL4139756.1"/>
    <property type="molecule type" value="Genomic_DNA"/>
</dbReference>
<dbReference type="GO" id="GO:0000981">
    <property type="term" value="F:DNA-binding transcription factor activity, RNA polymerase II-specific"/>
    <property type="evidence" value="ECO:0007669"/>
    <property type="project" value="TreeGrafter"/>
</dbReference>
<evidence type="ECO:0000256" key="3">
    <source>
        <dbReference type="ARBA" id="ARBA00022723"/>
    </source>
</evidence>
<dbReference type="PROSITE" id="PS50157">
    <property type="entry name" value="ZINC_FINGER_C2H2_2"/>
    <property type="match status" value="9"/>
</dbReference>
<dbReference type="GO" id="GO:0008270">
    <property type="term" value="F:zinc ion binding"/>
    <property type="evidence" value="ECO:0007669"/>
    <property type="project" value="UniProtKB-KW"/>
</dbReference>
<organism evidence="13 14">
    <name type="scientific">Meganyctiphanes norvegica</name>
    <name type="common">Northern krill</name>
    <name type="synonym">Thysanopoda norvegica</name>
    <dbReference type="NCBI Taxonomy" id="48144"/>
    <lineage>
        <taxon>Eukaryota</taxon>
        <taxon>Metazoa</taxon>
        <taxon>Ecdysozoa</taxon>
        <taxon>Arthropoda</taxon>
        <taxon>Crustacea</taxon>
        <taxon>Multicrustacea</taxon>
        <taxon>Malacostraca</taxon>
        <taxon>Eumalacostraca</taxon>
        <taxon>Eucarida</taxon>
        <taxon>Euphausiacea</taxon>
        <taxon>Euphausiidae</taxon>
        <taxon>Meganyctiphanes</taxon>
    </lineage>
</organism>
<dbReference type="GO" id="GO:0005634">
    <property type="term" value="C:nucleus"/>
    <property type="evidence" value="ECO:0007669"/>
    <property type="project" value="UniProtKB-SubCell"/>
</dbReference>
<evidence type="ECO:0000259" key="12">
    <source>
        <dbReference type="PROSITE" id="PS50157"/>
    </source>
</evidence>
<feature type="domain" description="C2H2-type" evidence="12">
    <location>
        <begin position="597"/>
        <end position="620"/>
    </location>
</feature>
<dbReference type="SUPFAM" id="SSF57667">
    <property type="entry name" value="beta-beta-alpha zinc fingers"/>
    <property type="match status" value="3"/>
</dbReference>
<feature type="compositionally biased region" description="Basic and acidic residues" evidence="11">
    <location>
        <begin position="422"/>
        <end position="435"/>
    </location>
</feature>
<keyword evidence="5 10" id="KW-0863">Zinc-finger</keyword>
<keyword evidence="6" id="KW-0862">Zinc</keyword>
<dbReference type="SMART" id="SM00355">
    <property type="entry name" value="ZnF_C2H2"/>
    <property type="match status" value="12"/>
</dbReference>
<feature type="compositionally biased region" description="Low complexity" evidence="11">
    <location>
        <begin position="410"/>
        <end position="421"/>
    </location>
</feature>
<sequence length="761" mass="87575">MEQKTSELLEKVMNHVHVKTERLNHDSNESETQSTVITNKVTPKNALTSISGKKEYRCPICNTVCSSNEQLLKHIHMHKYGKQPIQTYRKKVYPVTETKNIVNSSNNGNPRKGKKYECPICHNICLSNDDLLEHIHVHKYGNQSIHNNRQKINNTGNYRCPICRMVYETNDELLKHVYVHKFGKEPEVVNNVQHISSNSSEKKEYKCPICHFICNGNKDLSIHVQTHVKVSLKYKCLYCGKGFDRPSALEIHTRTHTKEKPFQCSICDKFFNTAGQLVKHMKAHIPENLNANETESDEFGESTDWYNTVVNSAAEIDYLCLDNEKTNSSINDSHEIFHDNEADSLGTIEHHVRSDTLNSDLIENDSRQKADNVTQNEHSSQCDNEENFTLNIKQEILNEDEGNFVFLTESTVSESNNSSRNENQEEKIDSKDDLSKPPNMQLGEKTEHNDSDYLTLANIKKEDTSSHQLQNNIKQEVMTNKNTYCVDGLTSDTAVNQNIDVVIKDELEDVIEHEELFNINQDTDPLSCVESVFVGNSFTQDSFVCHLCPIVFDNKDKLEMHIEKHLIDTESSYELEDQVQPFSSDKNQLDTSTYSIFVCSLCQSRFNLKSELKDHVIKSHGVIDTTRCPVCWKRFKDVTVLVKHLFIHTYDDKGKKKDNTVTNNEVNVNLNCSKTYKCPLCSEIFNTNDELLNHVTKHKKAIQKKSKYKCEYCGFGFEKPSQLKIHIRKHTREKAFDCPKKCGERFMYAAQVKKHLLSSHL</sequence>
<keyword evidence="9" id="KW-0539">Nucleus</keyword>
<evidence type="ECO:0000313" key="14">
    <source>
        <dbReference type="Proteomes" id="UP001497623"/>
    </source>
</evidence>
<evidence type="ECO:0000256" key="1">
    <source>
        <dbReference type="ARBA" id="ARBA00004123"/>
    </source>
</evidence>
<keyword evidence="3" id="KW-0479">Metal-binding</keyword>
<comment type="subcellular location">
    <subcellularLocation>
        <location evidence="1">Nucleus</location>
    </subcellularLocation>
</comment>
<dbReference type="Pfam" id="PF00096">
    <property type="entry name" value="zf-C2H2"/>
    <property type="match status" value="6"/>
</dbReference>
<dbReference type="PANTHER" id="PTHR24394:SF29">
    <property type="entry name" value="MYONEURIN"/>
    <property type="match status" value="1"/>
</dbReference>
<keyword evidence="4" id="KW-0677">Repeat</keyword>
<feature type="domain" description="C2H2-type" evidence="12">
    <location>
        <begin position="736"/>
        <end position="761"/>
    </location>
</feature>
<dbReference type="InterPro" id="IPR036236">
    <property type="entry name" value="Znf_C2H2_sf"/>
</dbReference>
<evidence type="ECO:0000313" key="13">
    <source>
        <dbReference type="EMBL" id="CAL4139756.1"/>
    </source>
</evidence>
<dbReference type="Pfam" id="PF13894">
    <property type="entry name" value="zf-C2H2_4"/>
    <property type="match status" value="1"/>
</dbReference>
<feature type="domain" description="C2H2-type" evidence="12">
    <location>
        <begin position="708"/>
        <end position="735"/>
    </location>
</feature>
<keyword evidence="14" id="KW-1185">Reference proteome</keyword>
<name>A0AAV2RWF9_MEGNR</name>
<dbReference type="FunFam" id="3.30.160.60:FF:000193">
    <property type="entry name" value="Zinc finger protein 300"/>
    <property type="match status" value="1"/>
</dbReference>
<proteinExistence type="inferred from homology"/>
<evidence type="ECO:0000256" key="5">
    <source>
        <dbReference type="ARBA" id="ARBA00022771"/>
    </source>
</evidence>
<feature type="domain" description="C2H2-type" evidence="12">
    <location>
        <begin position="676"/>
        <end position="698"/>
    </location>
</feature>
<evidence type="ECO:0000256" key="10">
    <source>
        <dbReference type="PROSITE-ProRule" id="PRU00042"/>
    </source>
</evidence>
<dbReference type="Gene3D" id="3.30.160.60">
    <property type="entry name" value="Classic Zinc Finger"/>
    <property type="match status" value="7"/>
</dbReference>
<evidence type="ECO:0000256" key="6">
    <source>
        <dbReference type="ARBA" id="ARBA00022833"/>
    </source>
</evidence>
<keyword evidence="7" id="KW-0805">Transcription regulation</keyword>